<dbReference type="InterPro" id="IPR021109">
    <property type="entry name" value="Peptidase_aspartic_dom_sf"/>
</dbReference>
<keyword evidence="6" id="KW-0862">Zinc</keyword>
<feature type="compositionally biased region" description="Basic and acidic residues" evidence="7">
    <location>
        <begin position="1017"/>
        <end position="1032"/>
    </location>
</feature>
<keyword evidence="5" id="KW-0233">DNA recombination</keyword>
<dbReference type="InterPro" id="IPR036397">
    <property type="entry name" value="RNaseH_sf"/>
</dbReference>
<dbReference type="EMBL" id="KL363274">
    <property type="protein sequence ID" value="KFD49258.1"/>
    <property type="molecule type" value="Genomic_DNA"/>
</dbReference>
<dbReference type="InterPro" id="IPR043502">
    <property type="entry name" value="DNA/RNA_pol_sf"/>
</dbReference>
<dbReference type="SUPFAM" id="SSF50630">
    <property type="entry name" value="Acid proteases"/>
    <property type="match status" value="1"/>
</dbReference>
<feature type="domain" description="Reverse transcriptase" evidence="9">
    <location>
        <begin position="327"/>
        <end position="537"/>
    </location>
</feature>
<evidence type="ECO:0000256" key="1">
    <source>
        <dbReference type="ARBA" id="ARBA00022679"/>
    </source>
</evidence>
<evidence type="ECO:0000256" key="6">
    <source>
        <dbReference type="PROSITE-ProRule" id="PRU00047"/>
    </source>
</evidence>
<dbReference type="Pfam" id="PF13456">
    <property type="entry name" value="RVT_3"/>
    <property type="match status" value="1"/>
</dbReference>
<keyword evidence="1" id="KW-0808">Transferase</keyword>
<sequence length="1095" mass="121846">MGESPDVFLADLRRLGTLAGGVSESFLGCAFVAGLPEYVQDLLRAGARMEELTLNQLVARARAVMVNEISTCEKNDGLAAGAAEASLRIASRKPAIQCYACGGANHFARECPTRNSVRTPARPGKRGGGVCADLLPPLIKALPTVLMKVDGVLRRALVDTGSTRCIIYAPCCRSWRKQQIHVTTVSGEQLHCIGVGSVKLQLSEGDPVTIEGVIADKKPLGFDVIIGMNGISALGGVTMNAQGQVQFGRAKAVVVASAAASIRVDEKDFVATYDPATNTWTTAWKWANDAAPEVLRNTKEEFPLPEGIREAYTEELEQWIQNGWLIPYDESKFGPAKALIPLMAVIQRSKGKVRPVMDFRELNSYIDTYTAKSDVCAQMLREWRRQGVNVCILDLRKAYLQVCVDRTLWPYQTVVVKDRRYCLTRLGFGLNVAPMIMKAVISRVLSLDPDIQKGTSAYIDDIFVNENVVSANHVIQHLAKYGLSCKVPERVADGARVLGLNVRGQQGTLVWSRGNETGEPPKPLTRRTVFAYCGALVGHYPVCGWLRPATAFIKREANRVTSRWDEPILDEQVQEHLREIAARLKVHDPAQGRWDVASTKVRLWVDASALALGVVLEVNGAVIEDAAWLRSDDTQHINMAELDAVIKGLNLGLSWQMKDIELMTDSLTVHRWLNDSLSGRTRLKTKAASEMLFRRRMATILALVEEYNLNLGVTLVRSAENRADALTRLPRRWLTPTERSKLAACASAIASQTDQLIAEIHCTSGHPGVKRTLYFAKRRDPTVSKKCVTHVKWRHGNLGAERIWQGVSIDVTQFRGKAYLSLIDCGPSRFAIWRPLKYHTSDDICEQLESIFCERGAPDELLADNDTAFRSQIFTKLVERWKLRLRFRCAYAPSGNGIIERCHRSVKVIAARKGCAVCEAVYWYNLMPRDDCSVATAPANAIYRYPVRVRGVDAVVHGVQDVRSTYVVGDEVWIKQPDRKCYSRFGRGIVTKVLSGQAVEVDGTPRHIKDIRRQTTLHPERQSGPETCRHESEEETSLYLPERNQVIDSERATSPATSSPPQEEGPDTSQALEPQETGPRRSKRTRRSRHCYVCD</sequence>
<keyword evidence="6" id="KW-0479">Metal-binding</keyword>
<proteinExistence type="predicted"/>
<evidence type="ECO:0000256" key="5">
    <source>
        <dbReference type="ARBA" id="ARBA00023172"/>
    </source>
</evidence>
<evidence type="ECO:0000256" key="4">
    <source>
        <dbReference type="ARBA" id="ARBA00022759"/>
    </source>
</evidence>
<evidence type="ECO:0000259" key="8">
    <source>
        <dbReference type="PROSITE" id="PS50158"/>
    </source>
</evidence>
<evidence type="ECO:0000256" key="7">
    <source>
        <dbReference type="SAM" id="MobiDB-lite"/>
    </source>
</evidence>
<dbReference type="PROSITE" id="PS50994">
    <property type="entry name" value="INTEGRASE"/>
    <property type="match status" value="1"/>
</dbReference>
<evidence type="ECO:0000256" key="2">
    <source>
        <dbReference type="ARBA" id="ARBA00022695"/>
    </source>
</evidence>
<dbReference type="InterPro" id="IPR002156">
    <property type="entry name" value="RNaseH_domain"/>
</dbReference>
<protein>
    <submittedName>
        <fullName evidence="11">Uncharacterized protein</fullName>
    </submittedName>
</protein>
<feature type="compositionally biased region" description="Polar residues" evidence="7">
    <location>
        <begin position="1052"/>
        <end position="1072"/>
    </location>
</feature>
<dbReference type="GO" id="GO:0008270">
    <property type="term" value="F:zinc ion binding"/>
    <property type="evidence" value="ECO:0007669"/>
    <property type="project" value="UniProtKB-KW"/>
</dbReference>
<organism evidence="11 12">
    <name type="scientific">Trichuris suis</name>
    <name type="common">pig whipworm</name>
    <dbReference type="NCBI Taxonomy" id="68888"/>
    <lineage>
        <taxon>Eukaryota</taxon>
        <taxon>Metazoa</taxon>
        <taxon>Ecdysozoa</taxon>
        <taxon>Nematoda</taxon>
        <taxon>Enoplea</taxon>
        <taxon>Dorylaimia</taxon>
        <taxon>Trichinellida</taxon>
        <taxon>Trichuridae</taxon>
        <taxon>Trichuris</taxon>
    </lineage>
</organism>
<dbReference type="GO" id="GO:0003676">
    <property type="term" value="F:nucleic acid binding"/>
    <property type="evidence" value="ECO:0007669"/>
    <property type="project" value="InterPro"/>
</dbReference>
<dbReference type="GO" id="GO:0015074">
    <property type="term" value="P:DNA integration"/>
    <property type="evidence" value="ECO:0007669"/>
    <property type="project" value="InterPro"/>
</dbReference>
<feature type="domain" description="Integrase catalytic" evidence="10">
    <location>
        <begin position="795"/>
        <end position="907"/>
    </location>
</feature>
<dbReference type="InterPro" id="IPR036875">
    <property type="entry name" value="Znf_CCHC_sf"/>
</dbReference>
<dbReference type="InterPro" id="IPR000477">
    <property type="entry name" value="RT_dom"/>
</dbReference>
<dbReference type="InterPro" id="IPR012337">
    <property type="entry name" value="RNaseH-like_sf"/>
</dbReference>
<dbReference type="PANTHER" id="PTHR37984:SF5">
    <property type="entry name" value="PROTEIN NYNRIN-LIKE"/>
    <property type="match status" value="1"/>
</dbReference>
<dbReference type="Pfam" id="PF00078">
    <property type="entry name" value="RVT_1"/>
    <property type="match status" value="1"/>
</dbReference>
<dbReference type="GO" id="GO:0006310">
    <property type="term" value="P:DNA recombination"/>
    <property type="evidence" value="ECO:0007669"/>
    <property type="project" value="UniProtKB-KW"/>
</dbReference>
<dbReference type="GO" id="GO:0019899">
    <property type="term" value="F:enzyme binding"/>
    <property type="evidence" value="ECO:0007669"/>
    <property type="project" value="UniProtKB-ARBA"/>
</dbReference>
<dbReference type="Proteomes" id="UP000030764">
    <property type="component" value="Unassembled WGS sequence"/>
</dbReference>
<keyword evidence="3" id="KW-0540">Nuclease</keyword>
<accession>A0A085LWB2</accession>
<dbReference type="InterPro" id="IPR043128">
    <property type="entry name" value="Rev_trsase/Diguanyl_cyclase"/>
</dbReference>
<dbReference type="PROSITE" id="PS50158">
    <property type="entry name" value="ZF_CCHC"/>
    <property type="match status" value="1"/>
</dbReference>
<keyword evidence="4" id="KW-0378">Hydrolase</keyword>
<dbReference type="GO" id="GO:0016779">
    <property type="term" value="F:nucleotidyltransferase activity"/>
    <property type="evidence" value="ECO:0007669"/>
    <property type="project" value="UniProtKB-KW"/>
</dbReference>
<dbReference type="CDD" id="cd00303">
    <property type="entry name" value="retropepsin_like"/>
    <property type="match status" value="1"/>
</dbReference>
<dbReference type="PANTHER" id="PTHR37984">
    <property type="entry name" value="PROTEIN CBG26694"/>
    <property type="match status" value="1"/>
</dbReference>
<dbReference type="SUPFAM" id="SSF53098">
    <property type="entry name" value="Ribonuclease H-like"/>
    <property type="match status" value="1"/>
</dbReference>
<dbReference type="GO" id="GO:0042575">
    <property type="term" value="C:DNA polymerase complex"/>
    <property type="evidence" value="ECO:0007669"/>
    <property type="project" value="UniProtKB-ARBA"/>
</dbReference>
<feature type="domain" description="CCHC-type" evidence="8">
    <location>
        <begin position="98"/>
        <end position="112"/>
    </location>
</feature>
<evidence type="ECO:0000256" key="3">
    <source>
        <dbReference type="ARBA" id="ARBA00022722"/>
    </source>
</evidence>
<dbReference type="InterPro" id="IPR001584">
    <property type="entry name" value="Integrase_cat-core"/>
</dbReference>
<dbReference type="InterPro" id="IPR001878">
    <property type="entry name" value="Znf_CCHC"/>
</dbReference>
<feature type="compositionally biased region" description="Basic residues" evidence="7">
    <location>
        <begin position="1080"/>
        <end position="1095"/>
    </location>
</feature>
<evidence type="ECO:0000313" key="11">
    <source>
        <dbReference type="EMBL" id="KFD49258.1"/>
    </source>
</evidence>
<keyword evidence="12" id="KW-1185">Reference proteome</keyword>
<reference evidence="11 12" key="1">
    <citation type="journal article" date="2014" name="Nat. Genet.">
        <title>Genome and transcriptome of the porcine whipworm Trichuris suis.</title>
        <authorList>
            <person name="Jex A.R."/>
            <person name="Nejsum P."/>
            <person name="Schwarz E.M."/>
            <person name="Hu L."/>
            <person name="Young N.D."/>
            <person name="Hall R.S."/>
            <person name="Korhonen P.K."/>
            <person name="Liao S."/>
            <person name="Thamsborg S."/>
            <person name="Xia J."/>
            <person name="Xu P."/>
            <person name="Wang S."/>
            <person name="Scheerlinck J.P."/>
            <person name="Hofmann A."/>
            <person name="Sternberg P.W."/>
            <person name="Wang J."/>
            <person name="Gasser R.B."/>
        </authorList>
    </citation>
    <scope>NUCLEOTIDE SEQUENCE [LARGE SCALE GENOMIC DNA]</scope>
    <source>
        <strain evidence="11">DCEP-RM93M</strain>
    </source>
</reference>
<dbReference type="Gene3D" id="3.30.420.10">
    <property type="entry name" value="Ribonuclease H-like superfamily/Ribonuclease H"/>
    <property type="match status" value="2"/>
</dbReference>
<dbReference type="SUPFAM" id="SSF57756">
    <property type="entry name" value="Retrovirus zinc finger-like domains"/>
    <property type="match status" value="1"/>
</dbReference>
<dbReference type="SMART" id="SM00343">
    <property type="entry name" value="ZnF_C2HC"/>
    <property type="match status" value="1"/>
</dbReference>
<name>A0A085LWB2_9BILA</name>
<dbReference type="Pfam" id="PF00098">
    <property type="entry name" value="zf-CCHC"/>
    <property type="match status" value="1"/>
</dbReference>
<dbReference type="InterPro" id="IPR050951">
    <property type="entry name" value="Retrovirus_Pol_polyprotein"/>
</dbReference>
<evidence type="ECO:0000259" key="9">
    <source>
        <dbReference type="PROSITE" id="PS50878"/>
    </source>
</evidence>
<feature type="region of interest" description="Disordered" evidence="7">
    <location>
        <begin position="1017"/>
        <end position="1095"/>
    </location>
</feature>
<evidence type="ECO:0000259" key="10">
    <source>
        <dbReference type="PROSITE" id="PS50994"/>
    </source>
</evidence>
<evidence type="ECO:0000313" key="12">
    <source>
        <dbReference type="Proteomes" id="UP000030764"/>
    </source>
</evidence>
<dbReference type="Gene3D" id="3.30.70.270">
    <property type="match status" value="1"/>
</dbReference>
<keyword evidence="4" id="KW-0255">Endonuclease</keyword>
<dbReference type="Gene3D" id="3.10.10.10">
    <property type="entry name" value="HIV Type 1 Reverse Transcriptase, subunit A, domain 1"/>
    <property type="match status" value="1"/>
</dbReference>
<dbReference type="GO" id="GO:0004523">
    <property type="term" value="F:RNA-DNA hybrid ribonuclease activity"/>
    <property type="evidence" value="ECO:0007669"/>
    <property type="project" value="InterPro"/>
</dbReference>
<dbReference type="InterPro" id="IPR055475">
    <property type="entry name" value="DUF7047"/>
</dbReference>
<dbReference type="Pfam" id="PF23088">
    <property type="entry name" value="DUF7047"/>
    <property type="match status" value="1"/>
</dbReference>
<gene>
    <name evidence="11" type="ORF">M513_09810</name>
</gene>
<dbReference type="AlphaFoldDB" id="A0A085LWB2"/>
<dbReference type="SUPFAM" id="SSF56672">
    <property type="entry name" value="DNA/RNA polymerases"/>
    <property type="match status" value="1"/>
</dbReference>
<dbReference type="PROSITE" id="PS50878">
    <property type="entry name" value="RT_POL"/>
    <property type="match status" value="1"/>
</dbReference>
<keyword evidence="2" id="KW-0548">Nucleotidyltransferase</keyword>
<keyword evidence="6" id="KW-0863">Zinc-finger</keyword>